<gene>
    <name evidence="3" type="ORF">ANANG_G00271810</name>
</gene>
<feature type="compositionally biased region" description="Basic and acidic residues" evidence="1">
    <location>
        <begin position="94"/>
        <end position="105"/>
    </location>
</feature>
<keyword evidence="4" id="KW-1185">Reference proteome</keyword>
<evidence type="ECO:0000256" key="1">
    <source>
        <dbReference type="SAM" id="MobiDB-lite"/>
    </source>
</evidence>
<dbReference type="EMBL" id="JAFIRN010000015">
    <property type="protein sequence ID" value="KAG5835274.1"/>
    <property type="molecule type" value="Genomic_DNA"/>
</dbReference>
<proteinExistence type="predicted"/>
<accession>A0A0E9WM70</accession>
<protein>
    <submittedName>
        <fullName evidence="2">Uncharacterized protein</fullName>
    </submittedName>
</protein>
<feature type="region of interest" description="Disordered" evidence="1">
    <location>
        <begin position="42"/>
        <end position="105"/>
    </location>
</feature>
<evidence type="ECO:0000313" key="2">
    <source>
        <dbReference type="EMBL" id="JAH90573.1"/>
    </source>
</evidence>
<evidence type="ECO:0000313" key="3">
    <source>
        <dbReference type="EMBL" id="KAG5835274.1"/>
    </source>
</evidence>
<dbReference type="EMBL" id="GBXM01018004">
    <property type="protein sequence ID" value="JAH90573.1"/>
    <property type="molecule type" value="Transcribed_RNA"/>
</dbReference>
<reference evidence="2" key="2">
    <citation type="journal article" date="2015" name="Fish Shellfish Immunol.">
        <title>Early steps in the European eel (Anguilla anguilla)-Vibrio vulnificus interaction in the gills: Role of the RtxA13 toxin.</title>
        <authorList>
            <person name="Callol A."/>
            <person name="Pajuelo D."/>
            <person name="Ebbesson L."/>
            <person name="Teles M."/>
            <person name="MacKenzie S."/>
            <person name="Amaro C."/>
        </authorList>
    </citation>
    <scope>NUCLEOTIDE SEQUENCE</scope>
</reference>
<reference evidence="2" key="1">
    <citation type="submission" date="2014-11" db="EMBL/GenBank/DDBJ databases">
        <authorList>
            <person name="Amaro Gonzalez C."/>
        </authorList>
    </citation>
    <scope>NUCLEOTIDE SEQUENCE</scope>
</reference>
<feature type="compositionally biased region" description="Polar residues" evidence="1">
    <location>
        <begin position="82"/>
        <end position="93"/>
    </location>
</feature>
<dbReference type="AlphaFoldDB" id="A0A0E9WM70"/>
<name>A0A0E9WM70_ANGAN</name>
<organism evidence="2">
    <name type="scientific">Anguilla anguilla</name>
    <name type="common">European freshwater eel</name>
    <name type="synonym">Muraena anguilla</name>
    <dbReference type="NCBI Taxonomy" id="7936"/>
    <lineage>
        <taxon>Eukaryota</taxon>
        <taxon>Metazoa</taxon>
        <taxon>Chordata</taxon>
        <taxon>Craniata</taxon>
        <taxon>Vertebrata</taxon>
        <taxon>Euteleostomi</taxon>
        <taxon>Actinopterygii</taxon>
        <taxon>Neopterygii</taxon>
        <taxon>Teleostei</taxon>
        <taxon>Anguilliformes</taxon>
        <taxon>Anguillidae</taxon>
        <taxon>Anguilla</taxon>
    </lineage>
</organism>
<dbReference type="Proteomes" id="UP001044222">
    <property type="component" value="Chromosome 15"/>
</dbReference>
<evidence type="ECO:0000313" key="4">
    <source>
        <dbReference type="Proteomes" id="UP001044222"/>
    </source>
</evidence>
<reference evidence="3" key="3">
    <citation type="submission" date="2021-01" db="EMBL/GenBank/DDBJ databases">
        <title>A chromosome-scale assembly of European eel, Anguilla anguilla.</title>
        <authorList>
            <person name="Henkel C."/>
            <person name="Jong-Raadsen S.A."/>
            <person name="Dufour S."/>
            <person name="Weltzien F.-A."/>
            <person name="Palstra A.P."/>
            <person name="Pelster B."/>
            <person name="Spaink H.P."/>
            <person name="Van Den Thillart G.E."/>
            <person name="Jansen H."/>
            <person name="Zahm M."/>
            <person name="Klopp C."/>
            <person name="Cedric C."/>
            <person name="Louis A."/>
            <person name="Berthelot C."/>
            <person name="Parey E."/>
            <person name="Roest Crollius H."/>
            <person name="Montfort J."/>
            <person name="Robinson-Rechavi M."/>
            <person name="Bucao C."/>
            <person name="Bouchez O."/>
            <person name="Gislard M."/>
            <person name="Lluch J."/>
            <person name="Milhes M."/>
            <person name="Lampietro C."/>
            <person name="Lopez Roques C."/>
            <person name="Donnadieu C."/>
            <person name="Braasch I."/>
            <person name="Desvignes T."/>
            <person name="Postlethwait J."/>
            <person name="Bobe J."/>
            <person name="Guiguen Y."/>
            <person name="Dirks R."/>
        </authorList>
    </citation>
    <scope>NUCLEOTIDE SEQUENCE</scope>
    <source>
        <strain evidence="3">Tag_6206</strain>
        <tissue evidence="3">Liver</tissue>
    </source>
</reference>
<sequence length="105" mass="11191">MLTAKAVISTKAVKGCNYCIYSTTAPRSPGIAISPADVPDTGWAVDRPSSNQTRPALHSLQEPLHPKPRAPQGCQFPLSQCPAPSTHLQSETATDAHRDARLCIS</sequence>